<accession>A0A1T4TEF2</accession>
<evidence type="ECO:0000313" key="3">
    <source>
        <dbReference type="Proteomes" id="UP000190092"/>
    </source>
</evidence>
<dbReference type="AlphaFoldDB" id="A0A1T4TEF2"/>
<organism evidence="2 3">
    <name type="scientific">Enhydrobacter aerosaccus</name>
    <dbReference type="NCBI Taxonomy" id="225324"/>
    <lineage>
        <taxon>Bacteria</taxon>
        <taxon>Pseudomonadati</taxon>
        <taxon>Pseudomonadota</taxon>
        <taxon>Alphaproteobacteria</taxon>
        <taxon>Hyphomicrobiales</taxon>
        <taxon>Enhydrobacter</taxon>
    </lineage>
</organism>
<feature type="domain" description="Methyltransferase FkbM" evidence="1">
    <location>
        <begin position="47"/>
        <end position="205"/>
    </location>
</feature>
<protein>
    <submittedName>
        <fullName evidence="2">Methyltransferase, FkbM family</fullName>
    </submittedName>
</protein>
<dbReference type="Pfam" id="PF05050">
    <property type="entry name" value="Methyltransf_21"/>
    <property type="match status" value="1"/>
</dbReference>
<sequence length="242" mass="26553">MFATLAKRLLAVTPYRIARGRPNRFQAIESCLEHLRDLGFAPRLIVDAGAHVGAFSLEANRIFPQARIHMIEPQPACHGALKTLSEERGFVFHPVALSNSPGTVRMICGTKLDTGAHIAWEQNRDLANTDVEAATLDGLFAADMTAADRTLLKLDLQGHELLALQGASTVLPLVEVALVEVSFFQQIGEPSIADVVGFFDANGFDLFDVAALAGRFRDDRLRQGDLIFVRHGSPLLADRRWE</sequence>
<evidence type="ECO:0000313" key="2">
    <source>
        <dbReference type="EMBL" id="SKA38701.1"/>
    </source>
</evidence>
<keyword evidence="2" id="KW-0489">Methyltransferase</keyword>
<dbReference type="STRING" id="225324.SAMN02745126_06086"/>
<keyword evidence="2" id="KW-0808">Transferase</keyword>
<dbReference type="PANTHER" id="PTHR36973:SF4">
    <property type="entry name" value="NODULATION PROTEIN"/>
    <property type="match status" value="1"/>
</dbReference>
<proteinExistence type="predicted"/>
<dbReference type="EMBL" id="FUWJ01000016">
    <property type="protein sequence ID" value="SKA38701.1"/>
    <property type="molecule type" value="Genomic_DNA"/>
</dbReference>
<dbReference type="SUPFAM" id="SSF53335">
    <property type="entry name" value="S-adenosyl-L-methionine-dependent methyltransferases"/>
    <property type="match status" value="1"/>
</dbReference>
<keyword evidence="3" id="KW-1185">Reference proteome</keyword>
<gene>
    <name evidence="2" type="ORF">SAMN02745126_06086</name>
</gene>
<dbReference type="InterPro" id="IPR029063">
    <property type="entry name" value="SAM-dependent_MTases_sf"/>
</dbReference>
<dbReference type="InterPro" id="IPR006342">
    <property type="entry name" value="FkbM_mtfrase"/>
</dbReference>
<name>A0A1T4TEF2_9HYPH</name>
<dbReference type="PANTHER" id="PTHR36973">
    <property type="entry name" value="SLL1456 PROTEIN-RELATED"/>
    <property type="match status" value="1"/>
</dbReference>
<evidence type="ECO:0000259" key="1">
    <source>
        <dbReference type="Pfam" id="PF05050"/>
    </source>
</evidence>
<dbReference type="GO" id="GO:0032259">
    <property type="term" value="P:methylation"/>
    <property type="evidence" value="ECO:0007669"/>
    <property type="project" value="UniProtKB-KW"/>
</dbReference>
<dbReference type="Proteomes" id="UP000190092">
    <property type="component" value="Unassembled WGS sequence"/>
</dbReference>
<dbReference type="InterPro" id="IPR053188">
    <property type="entry name" value="FkbM_Methyltransferase"/>
</dbReference>
<dbReference type="GO" id="GO:0008171">
    <property type="term" value="F:O-methyltransferase activity"/>
    <property type="evidence" value="ECO:0007669"/>
    <property type="project" value="TreeGrafter"/>
</dbReference>
<dbReference type="Gene3D" id="3.40.50.150">
    <property type="entry name" value="Vaccinia Virus protein VP39"/>
    <property type="match status" value="1"/>
</dbReference>
<dbReference type="NCBIfam" id="TIGR01444">
    <property type="entry name" value="fkbM_fam"/>
    <property type="match status" value="1"/>
</dbReference>
<reference evidence="3" key="1">
    <citation type="submission" date="2017-02" db="EMBL/GenBank/DDBJ databases">
        <authorList>
            <person name="Varghese N."/>
            <person name="Submissions S."/>
        </authorList>
    </citation>
    <scope>NUCLEOTIDE SEQUENCE [LARGE SCALE GENOMIC DNA]</scope>
    <source>
        <strain evidence="3">ATCC 27094</strain>
    </source>
</reference>